<dbReference type="VEuPathDB" id="TriTrypDB:TcCLB.509801.20"/>
<dbReference type="OrthoDB" id="252905at2759"/>
<dbReference type="AlphaFoldDB" id="A0A2V2X9P2"/>
<feature type="region of interest" description="Disordered" evidence="1">
    <location>
        <begin position="421"/>
        <end position="443"/>
    </location>
</feature>
<evidence type="ECO:0000313" key="3">
    <source>
        <dbReference type="Proteomes" id="UP000246078"/>
    </source>
</evidence>
<dbReference type="Proteomes" id="UP000246078">
    <property type="component" value="Unassembled WGS sequence"/>
</dbReference>
<dbReference type="EMBL" id="PRFC01000018">
    <property type="protein sequence ID" value="PWV17567.1"/>
    <property type="molecule type" value="Genomic_DNA"/>
</dbReference>
<organism evidence="2 3">
    <name type="scientific">Trypanosoma cruzi</name>
    <dbReference type="NCBI Taxonomy" id="5693"/>
    <lineage>
        <taxon>Eukaryota</taxon>
        <taxon>Discoba</taxon>
        <taxon>Euglenozoa</taxon>
        <taxon>Kinetoplastea</taxon>
        <taxon>Metakinetoplastina</taxon>
        <taxon>Trypanosomatida</taxon>
        <taxon>Trypanosomatidae</taxon>
        <taxon>Trypanosoma</taxon>
        <taxon>Schizotrypanum</taxon>
    </lineage>
</organism>
<feature type="compositionally biased region" description="Basic and acidic residues" evidence="1">
    <location>
        <begin position="68"/>
        <end position="77"/>
    </location>
</feature>
<accession>A0A2V2X9P2</accession>
<sequence>MDAKPASPLGLVRQRQNANVSPSFAPRAPAFVKKRSSAQRGAFSPLPEADGKGLSKQGSDGGMPASIKRRELGEKKTMSNAPRVAKSILHENKIKDDTAERKMLSGDGGVLQPSLTKLRQQSAGDKVAGAIACNSANLRCGMRELRIARHGPIKGVVCEQLAPASCEAVTPTAETAAFCSKKQAEFEKAIDTLNSMMEIDAKNIDPRAWVTRFTEGKAEARLSKEQLLPVWIIVHMDFVMAIDMNGTAQHCNYGSFSVSQVTGFPPCGCIVFPLRDALREGEVRLPENVSEVEAMMMPATSEIRWGVPVGVLFMNPQERISVVRNICQLFLPLFFREAYPQGVPLRGVWIPAALDATSAKPCTINIPGNVRECVLSCMRDLGVSNGNTFTGDGSRLGGTQRSCEFQQRESAQPNVAVATSLTTRRGSGLTPEEERLRGSSQSTNCDLASPWGIRGNQPIFTARLLTSSAIVSSTECCTPCHAVLVFTPRGLLELVAESPSAAVTVNDVKVSLLRSGLGRSLRLQRDAVRFLYAPSLPVIEDDAWINARYVVMRLQTR</sequence>
<dbReference type="VEuPathDB" id="TriTrypDB:ECC02_001076"/>
<dbReference type="VEuPathDB" id="TriTrypDB:C4B63_4g183"/>
<reference evidence="2 3" key="1">
    <citation type="journal article" date="2018" name="Microb. Genom.">
        <title>Expanding an expanded genome: long-read sequencing of Trypanosoma cruzi.</title>
        <authorList>
            <person name="Berna L."/>
            <person name="Rodriguez M."/>
            <person name="Chiribao M.L."/>
            <person name="Parodi-Talice A."/>
            <person name="Pita S."/>
            <person name="Rijo G."/>
            <person name="Alvarez-Valin F."/>
            <person name="Robello C."/>
        </authorList>
    </citation>
    <scope>NUCLEOTIDE SEQUENCE [LARGE SCALE GENOMIC DNA]</scope>
    <source>
        <strain evidence="2 3">TCC</strain>
    </source>
</reference>
<protein>
    <submittedName>
        <fullName evidence="2">Uncharacterized protein</fullName>
    </submittedName>
</protein>
<dbReference type="OMA" id="NIMRCAG"/>
<dbReference type="VEuPathDB" id="TriTrypDB:TcG_03288"/>
<dbReference type="VEuPathDB" id="TriTrypDB:TcBrA4_0084190"/>
<dbReference type="VEuPathDB" id="TriTrypDB:BCY84_18744"/>
<evidence type="ECO:0000313" key="2">
    <source>
        <dbReference type="EMBL" id="PWV17567.1"/>
    </source>
</evidence>
<feature type="region of interest" description="Disordered" evidence="1">
    <location>
        <begin position="1"/>
        <end position="99"/>
    </location>
</feature>
<proteinExistence type="predicted"/>
<feature type="compositionally biased region" description="Basic and acidic residues" evidence="1">
    <location>
        <begin position="88"/>
        <end position="99"/>
    </location>
</feature>
<dbReference type="VEuPathDB" id="TriTrypDB:TcCL_NonESM01269"/>
<gene>
    <name evidence="2" type="ORF">C3747_18g156</name>
</gene>
<comment type="caution">
    <text evidence="2">The sequence shown here is derived from an EMBL/GenBank/DDBJ whole genome shotgun (WGS) entry which is preliminary data.</text>
</comment>
<dbReference type="VEuPathDB" id="TriTrypDB:Tc_MARK_4905"/>
<name>A0A2V2X9P2_TRYCR</name>
<evidence type="ECO:0000256" key="1">
    <source>
        <dbReference type="SAM" id="MobiDB-lite"/>
    </source>
</evidence>
<dbReference type="VEuPathDB" id="TriTrypDB:TCDM_02366"/>
<dbReference type="VEuPathDB" id="TriTrypDB:TcCLB.511277.115"/>
<dbReference type="VEuPathDB" id="TriTrypDB:C3747_18g156"/>
<dbReference type="VEuPathDB" id="TriTrypDB:TCSYLVIO_006195"/>